<feature type="transmembrane region" description="Helical" evidence="1">
    <location>
        <begin position="50"/>
        <end position="69"/>
    </location>
</feature>
<evidence type="ECO:0000256" key="1">
    <source>
        <dbReference type="SAM" id="Phobius"/>
    </source>
</evidence>
<evidence type="ECO:0000313" key="3">
    <source>
        <dbReference type="Proteomes" id="UP001501523"/>
    </source>
</evidence>
<dbReference type="EMBL" id="BAAAEU010000008">
    <property type="protein sequence ID" value="GAA0714838.1"/>
    <property type="molecule type" value="Genomic_DNA"/>
</dbReference>
<feature type="transmembrane region" description="Helical" evidence="1">
    <location>
        <begin position="90"/>
        <end position="107"/>
    </location>
</feature>
<name>A0ABN1IJ23_9GAMM</name>
<feature type="transmembrane region" description="Helical" evidence="1">
    <location>
        <begin position="21"/>
        <end position="44"/>
    </location>
</feature>
<feature type="transmembrane region" description="Helical" evidence="1">
    <location>
        <begin position="146"/>
        <end position="170"/>
    </location>
</feature>
<comment type="caution">
    <text evidence="2">The sequence shown here is derived from an EMBL/GenBank/DDBJ whole genome shotgun (WGS) entry which is preliminary data.</text>
</comment>
<accession>A0ABN1IJ23</accession>
<sequence>MSNTMPSTHWPSPVLKAGLPATILLVAWLLAILILGSNGAFVAAPGAPPLALLVAFLAPIAAFLAAFRMSNAFRAFVLNADPRVLVAMQAWRFAGFGFIELYVHRILPGYFAWPAGLGDMAIGLTAPWILAGLIRSSEFASSRTFVAWNLLGLLDLIVAIGTGGIGSFLVTGGAATITMDAMPRLPLVLIPVYLVPLFFMMHLAALAQARTRTA</sequence>
<organism evidence="2 3">
    <name type="scientific">Dokdonella soli</name>
    <dbReference type="NCBI Taxonomy" id="529810"/>
    <lineage>
        <taxon>Bacteria</taxon>
        <taxon>Pseudomonadati</taxon>
        <taxon>Pseudomonadota</taxon>
        <taxon>Gammaproteobacteria</taxon>
        <taxon>Lysobacterales</taxon>
        <taxon>Rhodanobacteraceae</taxon>
        <taxon>Dokdonella</taxon>
    </lineage>
</organism>
<reference evidence="2 3" key="1">
    <citation type="journal article" date="2019" name="Int. J. Syst. Evol. Microbiol.">
        <title>The Global Catalogue of Microorganisms (GCM) 10K type strain sequencing project: providing services to taxonomists for standard genome sequencing and annotation.</title>
        <authorList>
            <consortium name="The Broad Institute Genomics Platform"/>
            <consortium name="The Broad Institute Genome Sequencing Center for Infectious Disease"/>
            <person name="Wu L."/>
            <person name="Ma J."/>
        </authorList>
    </citation>
    <scope>NUCLEOTIDE SEQUENCE [LARGE SCALE GENOMIC DNA]</scope>
    <source>
        <strain evidence="2 3">JCM 15421</strain>
    </source>
</reference>
<keyword evidence="1" id="KW-0472">Membrane</keyword>
<keyword evidence="1" id="KW-1133">Transmembrane helix</keyword>
<dbReference type="RefSeq" id="WP_343790303.1">
    <property type="nucleotide sequence ID" value="NZ_BAAAEU010000008.1"/>
</dbReference>
<keyword evidence="3" id="KW-1185">Reference proteome</keyword>
<feature type="transmembrane region" description="Helical" evidence="1">
    <location>
        <begin position="190"/>
        <end position="209"/>
    </location>
</feature>
<gene>
    <name evidence="2" type="ORF">GCM10009105_19740</name>
</gene>
<evidence type="ECO:0000313" key="2">
    <source>
        <dbReference type="EMBL" id="GAA0714838.1"/>
    </source>
</evidence>
<feature type="transmembrane region" description="Helical" evidence="1">
    <location>
        <begin position="113"/>
        <end position="134"/>
    </location>
</feature>
<keyword evidence="1" id="KW-0812">Transmembrane</keyword>
<proteinExistence type="predicted"/>
<evidence type="ECO:0008006" key="4">
    <source>
        <dbReference type="Google" id="ProtNLM"/>
    </source>
</evidence>
<protein>
    <recommendedName>
        <fullName evidence="4">MFS transporter</fullName>
    </recommendedName>
</protein>
<dbReference type="Proteomes" id="UP001501523">
    <property type="component" value="Unassembled WGS sequence"/>
</dbReference>